<dbReference type="EMBL" id="KM982402">
    <property type="protein sequence ID" value="AKI79867.1"/>
    <property type="molecule type" value="Genomic_DNA"/>
</dbReference>
<keyword evidence="2" id="KW-1185">Reference proteome</keyword>
<evidence type="ECO:0000313" key="1">
    <source>
        <dbReference type="EMBL" id="AKI79867.1"/>
    </source>
</evidence>
<organism evidence="1 2">
    <name type="scientific">Acanthamoeba polyphaga mimivirus Kroon</name>
    <dbReference type="NCBI Taxonomy" id="3069720"/>
    <lineage>
        <taxon>Viruses</taxon>
        <taxon>Varidnaviria</taxon>
        <taxon>Bamfordvirae</taxon>
        <taxon>Nucleocytoviricota</taxon>
        <taxon>Megaviricetes</taxon>
        <taxon>Imitervirales</taxon>
        <taxon>Mimiviridae</taxon>
        <taxon>Megamimivirinae</taxon>
        <taxon>Mimivirus</taxon>
        <taxon>Mimivirus lagoaense</taxon>
    </lineage>
</organism>
<evidence type="ECO:0000313" key="2">
    <source>
        <dbReference type="Proteomes" id="UP000240461"/>
    </source>
</evidence>
<sequence length="127" mass="15147">MSKICKQLNQPVLDFISEKYSHKIIPNRYDLDDFIDNYISDKDEFQEIDECELDEYCETFYVQLESEGKIYKSGNKNSYIDIVQNKGYISCSEHQMIKKIKNHKRTDCKIVFRDTEFEVDSSGRYII</sequence>
<proteinExistence type="predicted"/>
<dbReference type="KEGG" id="vg:80513665"/>
<reference evidence="1 2" key="1">
    <citation type="submission" date="2014-10" db="EMBL/GenBank/DDBJ databases">
        <title>Pan-genome analysis of Brazilian lineage A amoebal mimiviruses.</title>
        <authorList>
            <person name="Assis F.L."/>
            <person name="Abrahao J.S."/>
            <person name="Kroon E.G."/>
            <person name="Dornas F.P."/>
            <person name="Andrade K.R."/>
            <person name="Borato P.V.M."/>
            <person name="Pilotto M.R."/>
            <person name="Benamar S."/>
            <person name="LaScola B."/>
            <person name="Colson P."/>
        </authorList>
    </citation>
    <scope>NUCLEOTIDE SEQUENCE [LARGE SCALE GENOMIC DNA]</scope>
    <source>
        <strain evidence="1 2">Kroon</strain>
    </source>
</reference>
<accession>A0A0G2Y7R9</accession>
<protein>
    <submittedName>
        <fullName evidence="1">Uncharacterized protein</fullName>
    </submittedName>
</protein>
<name>A0A0G2Y7R9_9VIRU</name>
<dbReference type="Proteomes" id="UP000240461">
    <property type="component" value="Segment"/>
</dbReference>